<accession>A0A1I5UUR0</accession>
<feature type="transmembrane region" description="Helical" evidence="2">
    <location>
        <begin position="137"/>
        <end position="158"/>
    </location>
</feature>
<feature type="region of interest" description="Disordered" evidence="1">
    <location>
        <begin position="163"/>
        <end position="188"/>
    </location>
</feature>
<dbReference type="Pfam" id="PF19873">
    <property type="entry name" value="DUF6346"/>
    <property type="match status" value="1"/>
</dbReference>
<reference evidence="4" key="1">
    <citation type="submission" date="2016-10" db="EMBL/GenBank/DDBJ databases">
        <authorList>
            <person name="Varghese N."/>
            <person name="Submissions S."/>
        </authorList>
    </citation>
    <scope>NUCLEOTIDE SEQUENCE [LARGE SCALE GENOMIC DNA]</scope>
    <source>
        <strain evidence="4">CGMCC 4.5579</strain>
    </source>
</reference>
<dbReference type="AlphaFoldDB" id="A0A1I5UUR0"/>
<proteinExistence type="predicted"/>
<evidence type="ECO:0000313" key="3">
    <source>
        <dbReference type="EMBL" id="SFP98928.1"/>
    </source>
</evidence>
<evidence type="ECO:0000313" key="4">
    <source>
        <dbReference type="Proteomes" id="UP000198727"/>
    </source>
</evidence>
<keyword evidence="2" id="KW-0472">Membrane</keyword>
<gene>
    <name evidence="3" type="ORF">SAMN05421810_104120</name>
</gene>
<feature type="transmembrane region" description="Helical" evidence="2">
    <location>
        <begin position="321"/>
        <end position="343"/>
    </location>
</feature>
<organism evidence="3 4">
    <name type="scientific">Amycolatopsis arida</name>
    <dbReference type="NCBI Taxonomy" id="587909"/>
    <lineage>
        <taxon>Bacteria</taxon>
        <taxon>Bacillati</taxon>
        <taxon>Actinomycetota</taxon>
        <taxon>Actinomycetes</taxon>
        <taxon>Pseudonocardiales</taxon>
        <taxon>Pseudonocardiaceae</taxon>
        <taxon>Amycolatopsis</taxon>
    </lineage>
</organism>
<feature type="transmembrane region" description="Helical" evidence="2">
    <location>
        <begin position="252"/>
        <end position="279"/>
    </location>
</feature>
<protein>
    <submittedName>
        <fullName evidence="3">Uncharacterized protein</fullName>
    </submittedName>
</protein>
<feature type="transmembrane region" description="Helical" evidence="2">
    <location>
        <begin position="20"/>
        <end position="40"/>
    </location>
</feature>
<keyword evidence="4" id="KW-1185">Reference proteome</keyword>
<name>A0A1I5UUR0_9PSEU</name>
<dbReference type="InterPro" id="IPR045927">
    <property type="entry name" value="DUF6346"/>
</dbReference>
<dbReference type="Proteomes" id="UP000198727">
    <property type="component" value="Unassembled WGS sequence"/>
</dbReference>
<dbReference type="RefSeq" id="WP_134046219.1">
    <property type="nucleotide sequence ID" value="NZ_FOWW01000004.1"/>
</dbReference>
<dbReference type="OrthoDB" id="3609807at2"/>
<keyword evidence="2" id="KW-1133">Transmembrane helix</keyword>
<dbReference type="EMBL" id="FOWW01000004">
    <property type="protein sequence ID" value="SFP98928.1"/>
    <property type="molecule type" value="Genomic_DNA"/>
</dbReference>
<dbReference type="STRING" id="587909.SAMN05421810_104120"/>
<evidence type="ECO:0000256" key="2">
    <source>
        <dbReference type="SAM" id="Phobius"/>
    </source>
</evidence>
<evidence type="ECO:0000256" key="1">
    <source>
        <dbReference type="SAM" id="MobiDB-lite"/>
    </source>
</evidence>
<feature type="transmembrane region" description="Helical" evidence="2">
    <location>
        <begin position="214"/>
        <end position="232"/>
    </location>
</feature>
<keyword evidence="2" id="KW-0812">Transmembrane</keyword>
<sequence length="410" mass="43714">MRTSAEAPAPLARRVGRALIWLLALVVGLLAWATVARVTYGGGPEVDRLGTAQVLRCVEHGPVSRFGVGTTHTCTAEVRWSNGQVEQREFSPGQLSPADTGAAVPVYLDIPEGVRGELSLGRNDSARFSALRLPANLLLGVVVAGLGLGAAYTGYRVFRPHSARPERGERPERRVRGRAAEQRKAGRRAERRWPVTAADLAATPTPRRTVRLRLLAAWCVLAVLYTLLATVPRYDAPRSPEFTSPWPRLGDALLLDVPPTAVAVLGTILAVLLAAAAGASRTDAARVVRHGPDYVGRDLAGRGPVERRVADQLGRLAAHDVGFRLAGVAVGVLLLAVAAWATMRAINAWSSQAPVPVQLASLRDAVLLAALASLWLGTVETRHRRLTLLLERHRETSRASAGTGSGSAES</sequence>